<evidence type="ECO:0000256" key="9">
    <source>
        <dbReference type="ARBA" id="ARBA00023295"/>
    </source>
</evidence>
<evidence type="ECO:0000259" key="15">
    <source>
        <dbReference type="Pfam" id="PF00150"/>
    </source>
</evidence>
<evidence type="ECO:0000256" key="5">
    <source>
        <dbReference type="ARBA" id="ARBA00022801"/>
    </source>
</evidence>
<keyword evidence="9 13" id="KW-0326">Glycosidase</keyword>
<dbReference type="GO" id="GO:0008810">
    <property type="term" value="F:cellulase activity"/>
    <property type="evidence" value="ECO:0007669"/>
    <property type="project" value="UniProtKB-EC"/>
</dbReference>
<evidence type="ECO:0000256" key="1">
    <source>
        <dbReference type="ARBA" id="ARBA00000966"/>
    </source>
</evidence>
<evidence type="ECO:0000256" key="8">
    <source>
        <dbReference type="ARBA" id="ARBA00023283"/>
    </source>
</evidence>
<dbReference type="InterPro" id="IPR001547">
    <property type="entry name" value="Glyco_hydro_5"/>
</dbReference>
<keyword evidence="17" id="KW-1185">Reference proteome</keyword>
<organism evidence="16 17">
    <name type="scientific">Recurvomyces mirabilis</name>
    <dbReference type="NCBI Taxonomy" id="574656"/>
    <lineage>
        <taxon>Eukaryota</taxon>
        <taxon>Fungi</taxon>
        <taxon>Dikarya</taxon>
        <taxon>Ascomycota</taxon>
        <taxon>Pezizomycotina</taxon>
        <taxon>Dothideomycetes</taxon>
        <taxon>Dothideomycetidae</taxon>
        <taxon>Mycosphaerellales</taxon>
        <taxon>Teratosphaeriaceae</taxon>
        <taxon>Recurvomyces</taxon>
    </lineage>
</organism>
<sequence length="351" mass="37585">MYQVKTLVAFAALVMVGVGGAQKVQRAGVNIAGFDFGMTIDGNFTQSQMVPPLKSQGGPDGIGQMQHFAKGDSLNIFRLPVAWQYLVNYKLGGSLDSNNMNVYNELVQGCLGTGALCIIDIHNYARWYQGIVGQGGVTNQDLTSLWSQLASRYKGNSNIVFGLMNEPHDLNINTWAATVQACVTAIRQAGATSQIILLPGDHFTAVGGFSTGSGPALVGVHNLDGSKTNLVFDVHQYLDSDSSGTHTECTHNGVDNLQTLATWLKSNGRMALLSETGGGNTASCQTDVCAELDWMNYHNDVYLGWVAWAAGSFESGVFSGHTYELDLVPAYANGKWTDKPLVSSCVAGKFH</sequence>
<dbReference type="GO" id="GO:0030245">
    <property type="term" value="P:cellulose catabolic process"/>
    <property type="evidence" value="ECO:0007669"/>
    <property type="project" value="UniProtKB-KW"/>
</dbReference>
<keyword evidence="10" id="KW-0624">Polysaccharide degradation</keyword>
<evidence type="ECO:0000256" key="11">
    <source>
        <dbReference type="ARBA" id="ARBA00059691"/>
    </source>
</evidence>
<dbReference type="EC" id="3.2.1.4" evidence="3"/>
<dbReference type="InterPro" id="IPR017853">
    <property type="entry name" value="GH"/>
</dbReference>
<name>A0AAE0WJQ3_9PEZI</name>
<evidence type="ECO:0000256" key="13">
    <source>
        <dbReference type="RuleBase" id="RU361153"/>
    </source>
</evidence>
<evidence type="ECO:0000256" key="10">
    <source>
        <dbReference type="ARBA" id="ARBA00023326"/>
    </source>
</evidence>
<comment type="similarity">
    <text evidence="2 13">Belongs to the glycosyl hydrolase 5 (cellulase A) family.</text>
</comment>
<dbReference type="SUPFAM" id="SSF51445">
    <property type="entry name" value="(Trans)glycosidases"/>
    <property type="match status" value="1"/>
</dbReference>
<comment type="function">
    <text evidence="11">Endoglucanase (EG) that cleaves the internal beta-1,4-glucosidic bonds in cellulose. The degradation of cellulose involves an interplay between different cellulolytic enzymes. Hydrolysis starts with EGs, which cut internal glycosidic linkages to reduce the polymerization degree of the substrate and creates new chain ends for exocellobiohydrolases (CBHs). The CBH release the disaccharide cellobiose from the non-reducing end of the cellulose polymer chain. Finally, beta-1,4-glucosidases hydrolyze the cellobiose and other short cello-oligosaccharides into glucose units.</text>
</comment>
<feature type="chain" id="PRO_5042002398" description="Endoglucanase EG-II" evidence="14">
    <location>
        <begin position="22"/>
        <end position="351"/>
    </location>
</feature>
<dbReference type="EMBL" id="JAUTXT010000028">
    <property type="protein sequence ID" value="KAK3672970.1"/>
    <property type="molecule type" value="Genomic_DNA"/>
</dbReference>
<comment type="catalytic activity">
    <reaction evidence="1">
        <text>Endohydrolysis of (1-&gt;4)-beta-D-glucosidic linkages in cellulose, lichenin and cereal beta-D-glucans.</text>
        <dbReference type="EC" id="3.2.1.4"/>
    </reaction>
</comment>
<evidence type="ECO:0000313" key="17">
    <source>
        <dbReference type="Proteomes" id="UP001274830"/>
    </source>
</evidence>
<keyword evidence="5 13" id="KW-0378">Hydrolase</keyword>
<evidence type="ECO:0000256" key="3">
    <source>
        <dbReference type="ARBA" id="ARBA00012601"/>
    </source>
</evidence>
<dbReference type="InterPro" id="IPR018087">
    <property type="entry name" value="Glyco_hydro_5_CS"/>
</dbReference>
<gene>
    <name evidence="16" type="primary">EGL2_2</name>
    <name evidence="16" type="ORF">LTR78_007080</name>
</gene>
<keyword evidence="4 14" id="KW-0732">Signal</keyword>
<dbReference type="PANTHER" id="PTHR34142">
    <property type="entry name" value="ENDO-BETA-1,4-GLUCANASE A"/>
    <property type="match status" value="1"/>
</dbReference>
<comment type="caution">
    <text evidence="16">The sequence shown here is derived from an EMBL/GenBank/DDBJ whole genome shotgun (WGS) entry which is preliminary data.</text>
</comment>
<dbReference type="PROSITE" id="PS00659">
    <property type="entry name" value="GLYCOSYL_HYDROL_F5"/>
    <property type="match status" value="1"/>
</dbReference>
<keyword evidence="8" id="KW-0873">Pyrrolidone carboxylic acid</keyword>
<evidence type="ECO:0000256" key="4">
    <source>
        <dbReference type="ARBA" id="ARBA00022729"/>
    </source>
</evidence>
<feature type="signal peptide" evidence="14">
    <location>
        <begin position="1"/>
        <end position="21"/>
    </location>
</feature>
<dbReference type="AlphaFoldDB" id="A0AAE0WJQ3"/>
<accession>A0AAE0WJQ3</accession>
<feature type="domain" description="Glycoside hydrolase family 5" evidence="15">
    <location>
        <begin position="57"/>
        <end position="310"/>
    </location>
</feature>
<evidence type="ECO:0000313" key="16">
    <source>
        <dbReference type="EMBL" id="KAK3672970.1"/>
    </source>
</evidence>
<evidence type="ECO:0000256" key="14">
    <source>
        <dbReference type="SAM" id="SignalP"/>
    </source>
</evidence>
<dbReference type="Pfam" id="PF00150">
    <property type="entry name" value="Cellulase"/>
    <property type="match status" value="1"/>
</dbReference>
<protein>
    <recommendedName>
        <fullName evidence="12">Endoglucanase EG-II</fullName>
        <ecNumber evidence="3">3.2.1.4</ecNumber>
    </recommendedName>
</protein>
<proteinExistence type="inferred from homology"/>
<dbReference type="Proteomes" id="UP001274830">
    <property type="component" value="Unassembled WGS sequence"/>
</dbReference>
<keyword evidence="7" id="KW-0119">Carbohydrate metabolism</keyword>
<evidence type="ECO:0000256" key="7">
    <source>
        <dbReference type="ARBA" id="ARBA00023277"/>
    </source>
</evidence>
<dbReference type="FunFam" id="3.20.20.80:FF:000124">
    <property type="entry name" value="Exported cellulase"/>
    <property type="match status" value="1"/>
</dbReference>
<reference evidence="16" key="1">
    <citation type="submission" date="2023-07" db="EMBL/GenBank/DDBJ databases">
        <title>Black Yeasts Isolated from many extreme environments.</title>
        <authorList>
            <person name="Coleine C."/>
            <person name="Stajich J.E."/>
            <person name="Selbmann L."/>
        </authorList>
    </citation>
    <scope>NUCLEOTIDE SEQUENCE</scope>
    <source>
        <strain evidence="16">CCFEE 5485</strain>
    </source>
</reference>
<evidence type="ECO:0000256" key="2">
    <source>
        <dbReference type="ARBA" id="ARBA00005641"/>
    </source>
</evidence>
<dbReference type="PANTHER" id="PTHR34142:SF5">
    <property type="entry name" value="CBM1 DOMAIN-CONTAINING PROTEIN"/>
    <property type="match status" value="1"/>
</dbReference>
<dbReference type="Gene3D" id="3.20.20.80">
    <property type="entry name" value="Glycosidases"/>
    <property type="match status" value="1"/>
</dbReference>
<evidence type="ECO:0000256" key="12">
    <source>
        <dbReference type="ARBA" id="ARBA00074271"/>
    </source>
</evidence>
<keyword evidence="6" id="KW-0136">Cellulose degradation</keyword>
<evidence type="ECO:0000256" key="6">
    <source>
        <dbReference type="ARBA" id="ARBA00023001"/>
    </source>
</evidence>